<dbReference type="RefSeq" id="WP_406699867.1">
    <property type="nucleotide sequence ID" value="NZ_CP155447.1"/>
</dbReference>
<sequence length="183" mass="19768">MSTTAGTGRSKSRRPQPPEEVAFPVTPMLDMAFQLLAFFVLTFQVPSGETHLDLDLPASPLALPSESKGKGQPPASRRVDTDLENDLWIRAEADDLGDLKSLRLGEAVLPDLNTLGERLARYVQIMEKRPLRVRLVADDALRYEEAARVIAICDAAGVATVRLTDPAIQPSPASGSATPRGIP</sequence>
<comment type="similarity">
    <text evidence="2 7">Belongs to the ExbD/TolR family.</text>
</comment>
<evidence type="ECO:0000256" key="9">
    <source>
        <dbReference type="SAM" id="Phobius"/>
    </source>
</evidence>
<evidence type="ECO:0000256" key="2">
    <source>
        <dbReference type="ARBA" id="ARBA00005811"/>
    </source>
</evidence>
<keyword evidence="4 7" id="KW-0812">Transmembrane</keyword>
<keyword evidence="7" id="KW-0813">Transport</keyword>
<dbReference type="AlphaFoldDB" id="A0AAU7CQ11"/>
<protein>
    <submittedName>
        <fullName evidence="10">Biopolymer transporter ExbD</fullName>
    </submittedName>
</protein>
<organism evidence="10">
    <name type="scientific">Singulisphaera sp. Ch08</name>
    <dbReference type="NCBI Taxonomy" id="3120278"/>
    <lineage>
        <taxon>Bacteria</taxon>
        <taxon>Pseudomonadati</taxon>
        <taxon>Planctomycetota</taxon>
        <taxon>Planctomycetia</taxon>
        <taxon>Isosphaerales</taxon>
        <taxon>Isosphaeraceae</taxon>
        <taxon>Singulisphaera</taxon>
    </lineage>
</organism>
<name>A0AAU7CQ11_9BACT</name>
<accession>A0AAU7CQ11</accession>
<keyword evidence="7" id="KW-0653">Protein transport</keyword>
<evidence type="ECO:0000256" key="1">
    <source>
        <dbReference type="ARBA" id="ARBA00004162"/>
    </source>
</evidence>
<dbReference type="GO" id="GO:0005886">
    <property type="term" value="C:plasma membrane"/>
    <property type="evidence" value="ECO:0007669"/>
    <property type="project" value="UniProtKB-SubCell"/>
</dbReference>
<dbReference type="GO" id="GO:0022857">
    <property type="term" value="F:transmembrane transporter activity"/>
    <property type="evidence" value="ECO:0007669"/>
    <property type="project" value="InterPro"/>
</dbReference>
<dbReference type="InterPro" id="IPR003400">
    <property type="entry name" value="ExbD"/>
</dbReference>
<evidence type="ECO:0000256" key="6">
    <source>
        <dbReference type="ARBA" id="ARBA00023136"/>
    </source>
</evidence>
<evidence type="ECO:0000256" key="8">
    <source>
        <dbReference type="SAM" id="MobiDB-lite"/>
    </source>
</evidence>
<feature type="transmembrane region" description="Helical" evidence="9">
    <location>
        <begin position="21"/>
        <end position="43"/>
    </location>
</feature>
<proteinExistence type="inferred from homology"/>
<dbReference type="GO" id="GO:0015031">
    <property type="term" value="P:protein transport"/>
    <property type="evidence" value="ECO:0007669"/>
    <property type="project" value="UniProtKB-KW"/>
</dbReference>
<keyword evidence="3" id="KW-1003">Cell membrane</keyword>
<dbReference type="EMBL" id="CP155447">
    <property type="protein sequence ID" value="XBH07022.1"/>
    <property type="molecule type" value="Genomic_DNA"/>
</dbReference>
<feature type="region of interest" description="Disordered" evidence="8">
    <location>
        <begin position="1"/>
        <end position="20"/>
    </location>
</feature>
<reference evidence="10" key="1">
    <citation type="submission" date="2024-05" db="EMBL/GenBank/DDBJ databases">
        <title>Planctomycetes of the genus Singulisphaera possess chitinolytic capabilities.</title>
        <authorList>
            <person name="Ivanova A."/>
        </authorList>
    </citation>
    <scope>NUCLEOTIDE SEQUENCE</scope>
    <source>
        <strain evidence="10">Ch08T</strain>
    </source>
</reference>
<evidence type="ECO:0000256" key="7">
    <source>
        <dbReference type="RuleBase" id="RU003879"/>
    </source>
</evidence>
<evidence type="ECO:0000256" key="4">
    <source>
        <dbReference type="ARBA" id="ARBA00022692"/>
    </source>
</evidence>
<keyword evidence="5 9" id="KW-1133">Transmembrane helix</keyword>
<evidence type="ECO:0000313" key="10">
    <source>
        <dbReference type="EMBL" id="XBH07022.1"/>
    </source>
</evidence>
<evidence type="ECO:0000256" key="5">
    <source>
        <dbReference type="ARBA" id="ARBA00022989"/>
    </source>
</evidence>
<gene>
    <name evidence="10" type="ORF">V5E97_13560</name>
</gene>
<keyword evidence="6 9" id="KW-0472">Membrane</keyword>
<dbReference type="Pfam" id="PF02472">
    <property type="entry name" value="ExbD"/>
    <property type="match status" value="1"/>
</dbReference>
<comment type="subcellular location">
    <subcellularLocation>
        <location evidence="1">Cell membrane</location>
        <topology evidence="1">Single-pass membrane protein</topology>
    </subcellularLocation>
    <subcellularLocation>
        <location evidence="7">Cell membrane</location>
        <topology evidence="7">Single-pass type II membrane protein</topology>
    </subcellularLocation>
</comment>
<evidence type="ECO:0000256" key="3">
    <source>
        <dbReference type="ARBA" id="ARBA00022475"/>
    </source>
</evidence>